<evidence type="ECO:0000256" key="10">
    <source>
        <dbReference type="SAM" id="SignalP"/>
    </source>
</evidence>
<keyword evidence="7 9" id="KW-0472">Membrane</keyword>
<evidence type="ECO:0000313" key="13">
    <source>
        <dbReference type="Proteomes" id="UP000306102"/>
    </source>
</evidence>
<dbReference type="GO" id="GO:0005524">
    <property type="term" value="F:ATP binding"/>
    <property type="evidence" value="ECO:0007669"/>
    <property type="project" value="InterPro"/>
</dbReference>
<dbReference type="InterPro" id="IPR011009">
    <property type="entry name" value="Kinase-like_dom_sf"/>
</dbReference>
<gene>
    <name evidence="12" type="ORF">TEA_000811</name>
</gene>
<evidence type="ECO:0000256" key="3">
    <source>
        <dbReference type="ARBA" id="ARBA00022692"/>
    </source>
</evidence>
<evidence type="ECO:0000256" key="2">
    <source>
        <dbReference type="ARBA" id="ARBA00022614"/>
    </source>
</evidence>
<feature type="domain" description="Protein kinase" evidence="11">
    <location>
        <begin position="271"/>
        <end position="550"/>
    </location>
</feature>
<reference evidence="12 13" key="1">
    <citation type="journal article" date="2018" name="Proc. Natl. Acad. Sci. U.S.A.">
        <title>Draft genome sequence of Camellia sinensis var. sinensis provides insights into the evolution of the tea genome and tea quality.</title>
        <authorList>
            <person name="Wei C."/>
            <person name="Yang H."/>
            <person name="Wang S."/>
            <person name="Zhao J."/>
            <person name="Liu C."/>
            <person name="Gao L."/>
            <person name="Xia E."/>
            <person name="Lu Y."/>
            <person name="Tai Y."/>
            <person name="She G."/>
            <person name="Sun J."/>
            <person name="Cao H."/>
            <person name="Tong W."/>
            <person name="Gao Q."/>
            <person name="Li Y."/>
            <person name="Deng W."/>
            <person name="Jiang X."/>
            <person name="Wang W."/>
            <person name="Chen Q."/>
            <person name="Zhang S."/>
            <person name="Li H."/>
            <person name="Wu J."/>
            <person name="Wang P."/>
            <person name="Li P."/>
            <person name="Shi C."/>
            <person name="Zheng F."/>
            <person name="Jian J."/>
            <person name="Huang B."/>
            <person name="Shan D."/>
            <person name="Shi M."/>
            <person name="Fang C."/>
            <person name="Yue Y."/>
            <person name="Li F."/>
            <person name="Li D."/>
            <person name="Wei S."/>
            <person name="Han B."/>
            <person name="Jiang C."/>
            <person name="Yin Y."/>
            <person name="Xia T."/>
            <person name="Zhang Z."/>
            <person name="Bennetzen J.L."/>
            <person name="Zhao S."/>
            <person name="Wan X."/>
        </authorList>
    </citation>
    <scope>NUCLEOTIDE SEQUENCE [LARGE SCALE GENOMIC DNA]</scope>
    <source>
        <strain evidence="13">cv. Shuchazao</strain>
        <tissue evidence="12">Leaf</tissue>
    </source>
</reference>
<dbReference type="PANTHER" id="PTHR48053:SF164">
    <property type="entry name" value="LEUCINE-RICH REPEAT-CONTAINING N-TERMINAL PLANT-TYPE DOMAIN-CONTAINING PROTEIN"/>
    <property type="match status" value="1"/>
</dbReference>
<comment type="subcellular location">
    <subcellularLocation>
        <location evidence="1">Membrane</location>
        <topology evidence="1">Single-pass type I membrane protein</topology>
    </subcellularLocation>
</comment>
<evidence type="ECO:0000256" key="1">
    <source>
        <dbReference type="ARBA" id="ARBA00004479"/>
    </source>
</evidence>
<keyword evidence="2" id="KW-0433">Leucine-rich repeat</keyword>
<proteinExistence type="predicted"/>
<dbReference type="InterPro" id="IPR001611">
    <property type="entry name" value="Leu-rich_rpt"/>
</dbReference>
<accession>A0A4S4DT39</accession>
<keyword evidence="8" id="KW-0675">Receptor</keyword>
<evidence type="ECO:0000256" key="4">
    <source>
        <dbReference type="ARBA" id="ARBA00022729"/>
    </source>
</evidence>
<evidence type="ECO:0000256" key="9">
    <source>
        <dbReference type="SAM" id="Phobius"/>
    </source>
</evidence>
<dbReference type="EMBL" id="SDRB02010587">
    <property type="protein sequence ID" value="THG05626.1"/>
    <property type="molecule type" value="Genomic_DNA"/>
</dbReference>
<dbReference type="SUPFAM" id="SSF56112">
    <property type="entry name" value="Protein kinase-like (PK-like)"/>
    <property type="match status" value="1"/>
</dbReference>
<evidence type="ECO:0000313" key="12">
    <source>
        <dbReference type="EMBL" id="THG05626.1"/>
    </source>
</evidence>
<evidence type="ECO:0000256" key="8">
    <source>
        <dbReference type="ARBA" id="ARBA00023170"/>
    </source>
</evidence>
<dbReference type="InterPro" id="IPR000719">
    <property type="entry name" value="Prot_kinase_dom"/>
</dbReference>
<protein>
    <recommendedName>
        <fullName evidence="11">Protein kinase domain-containing protein</fullName>
    </recommendedName>
</protein>
<name>A0A4S4DT39_CAMSN</name>
<dbReference type="PROSITE" id="PS51450">
    <property type="entry name" value="LRR"/>
    <property type="match status" value="1"/>
</dbReference>
<dbReference type="SUPFAM" id="SSF52058">
    <property type="entry name" value="L domain-like"/>
    <property type="match status" value="1"/>
</dbReference>
<organism evidence="12 13">
    <name type="scientific">Camellia sinensis var. sinensis</name>
    <name type="common">China tea</name>
    <dbReference type="NCBI Taxonomy" id="542762"/>
    <lineage>
        <taxon>Eukaryota</taxon>
        <taxon>Viridiplantae</taxon>
        <taxon>Streptophyta</taxon>
        <taxon>Embryophyta</taxon>
        <taxon>Tracheophyta</taxon>
        <taxon>Spermatophyta</taxon>
        <taxon>Magnoliopsida</taxon>
        <taxon>eudicotyledons</taxon>
        <taxon>Gunneridae</taxon>
        <taxon>Pentapetalae</taxon>
        <taxon>asterids</taxon>
        <taxon>Ericales</taxon>
        <taxon>Theaceae</taxon>
        <taxon>Camellia</taxon>
    </lineage>
</organism>
<keyword evidence="3 9" id="KW-0812">Transmembrane</keyword>
<dbReference type="InterPro" id="IPR051716">
    <property type="entry name" value="Plant_RL_S/T_kinase"/>
</dbReference>
<dbReference type="Pfam" id="PF07714">
    <property type="entry name" value="PK_Tyr_Ser-Thr"/>
    <property type="match status" value="1"/>
</dbReference>
<dbReference type="AlphaFoldDB" id="A0A4S4DT39"/>
<dbReference type="Proteomes" id="UP000306102">
    <property type="component" value="Unassembled WGS sequence"/>
</dbReference>
<comment type="caution">
    <text evidence="12">The sequence shown here is derived from an EMBL/GenBank/DDBJ whole genome shotgun (WGS) entry which is preliminary data.</text>
</comment>
<evidence type="ECO:0000259" key="11">
    <source>
        <dbReference type="PROSITE" id="PS50011"/>
    </source>
</evidence>
<feature type="signal peptide" evidence="10">
    <location>
        <begin position="1"/>
        <end position="21"/>
    </location>
</feature>
<feature type="transmembrane region" description="Helical" evidence="9">
    <location>
        <begin position="220"/>
        <end position="243"/>
    </location>
</feature>
<dbReference type="GO" id="GO:0004672">
    <property type="term" value="F:protein kinase activity"/>
    <property type="evidence" value="ECO:0007669"/>
    <property type="project" value="InterPro"/>
</dbReference>
<evidence type="ECO:0000256" key="5">
    <source>
        <dbReference type="ARBA" id="ARBA00022737"/>
    </source>
</evidence>
<dbReference type="InterPro" id="IPR032675">
    <property type="entry name" value="LRR_dom_sf"/>
</dbReference>
<dbReference type="GO" id="GO:0016020">
    <property type="term" value="C:membrane"/>
    <property type="evidence" value="ECO:0007669"/>
    <property type="project" value="UniProtKB-SubCell"/>
</dbReference>
<keyword evidence="6 9" id="KW-1133">Transmembrane helix</keyword>
<dbReference type="Gene3D" id="1.10.510.10">
    <property type="entry name" value="Transferase(Phosphotransferase) domain 1"/>
    <property type="match status" value="1"/>
</dbReference>
<dbReference type="InterPro" id="IPR001245">
    <property type="entry name" value="Ser-Thr/Tyr_kinase_cat_dom"/>
</dbReference>
<dbReference type="Pfam" id="PF00560">
    <property type="entry name" value="LRR_1"/>
    <property type="match status" value="2"/>
</dbReference>
<keyword evidence="4 10" id="KW-0732">Signal</keyword>
<sequence length="550" mass="63683">MASSISLTSLLFFFYTTLSISSSVTFSATVVEDLNNLNPPPDFNTTIVNNCKNQPSLRYCKNVTPLGLDLPEIFKFTIVASHLCNESKNPNCIESFPKIDLRNRPKIAPLYLSFTFFWKFCPLTILSIDLANNSLKGNFPSDIFHCSQIQALDLSHNNLSGDVPIQNLSMVVTNLTYLNLSYNHFSEIKISDTKFLKRFNSSSFLYSGLIPDHKKFKIKALLLLFGFPIFMIFMVVFLCWLCFYRPDFLPRIFQRKHKFTPSMLKAATNGFSKKNLVAKSDQLHIYKGLLRDGSEVRIETYWENISREERRNFVEECKVLVRLSHKNLVQVVGWCDHRRLRAVVAEWIEGENVEMWLSRSAPPWKKRVKMLMRIVEAMRYLQEEWPQVGYDLKTSSILLPEDHREALISRFRVEDQNGCTNKKVNKLGVLVLEMVTNRRPREEFESGEAGFVEWVRMNYTNNTYVAEKVSLIDERMKKMTQHTLDQATEAIGLGLMCTDLSSRGRQPSLDQISDMITTLYDSFVLVSASPNQKRVMHGDRGRRHRRIQSR</sequence>
<dbReference type="Gene3D" id="3.30.200.20">
    <property type="entry name" value="Phosphorylase Kinase, domain 1"/>
    <property type="match status" value="1"/>
</dbReference>
<dbReference type="PROSITE" id="PS50011">
    <property type="entry name" value="PROTEIN_KINASE_DOM"/>
    <property type="match status" value="1"/>
</dbReference>
<evidence type="ECO:0000256" key="6">
    <source>
        <dbReference type="ARBA" id="ARBA00022989"/>
    </source>
</evidence>
<dbReference type="PANTHER" id="PTHR48053">
    <property type="entry name" value="LEUCINE RICH REPEAT FAMILY PROTEIN, EXPRESSED"/>
    <property type="match status" value="1"/>
</dbReference>
<evidence type="ECO:0000256" key="7">
    <source>
        <dbReference type="ARBA" id="ARBA00023136"/>
    </source>
</evidence>
<keyword evidence="13" id="KW-1185">Reference proteome</keyword>
<keyword evidence="5" id="KW-0677">Repeat</keyword>
<feature type="chain" id="PRO_5020291074" description="Protein kinase domain-containing protein" evidence="10">
    <location>
        <begin position="22"/>
        <end position="550"/>
    </location>
</feature>
<dbReference type="Gene3D" id="3.80.10.10">
    <property type="entry name" value="Ribonuclease Inhibitor"/>
    <property type="match status" value="1"/>
</dbReference>